<dbReference type="GO" id="GO:0008270">
    <property type="term" value="F:zinc ion binding"/>
    <property type="evidence" value="ECO:0007669"/>
    <property type="project" value="UniProtKB-KW"/>
</dbReference>
<dbReference type="EC" id="2.7.7.7" evidence="1"/>
<keyword evidence="1" id="KW-0548">Nucleotidyltransferase</keyword>
<comment type="similarity">
    <text evidence="1">Belongs to the DNA polymerase type-B family.</text>
</comment>
<comment type="function">
    <text evidence="1">DNA polymerase II participates in chromosomal DNA replication.</text>
</comment>
<keyword evidence="1" id="KW-0539">Nucleus</keyword>
<proteinExistence type="inferred from homology"/>
<dbReference type="GO" id="GO:0003677">
    <property type="term" value="F:DNA binding"/>
    <property type="evidence" value="ECO:0007669"/>
    <property type="project" value="UniProtKB-KW"/>
</dbReference>
<evidence type="ECO:0000313" key="3">
    <source>
        <dbReference type="EMBL" id="KAJ8911868.1"/>
    </source>
</evidence>
<reference evidence="3 4" key="1">
    <citation type="journal article" date="2023" name="Insect Mol. Biol.">
        <title>Genome sequencing provides insights into the evolution of gene families encoding plant cell wall-degrading enzymes in longhorned beetles.</title>
        <authorList>
            <person name="Shin N.R."/>
            <person name="Okamura Y."/>
            <person name="Kirsch R."/>
            <person name="Pauchet Y."/>
        </authorList>
    </citation>
    <scope>NUCLEOTIDE SEQUENCE [LARGE SCALE GENOMIC DNA]</scope>
    <source>
        <strain evidence="3">EAD_L_NR</strain>
    </source>
</reference>
<dbReference type="GO" id="GO:0045004">
    <property type="term" value="P:DNA replication proofreading"/>
    <property type="evidence" value="ECO:0007669"/>
    <property type="project" value="TreeGrafter"/>
</dbReference>
<comment type="cofactor">
    <cofactor evidence="1">
        <name>[4Fe-4S] cluster</name>
        <dbReference type="ChEBI" id="CHEBI:49883"/>
    </cofactor>
</comment>
<comment type="caution">
    <text evidence="3">The sequence shown here is derived from an EMBL/GenBank/DDBJ whole genome shotgun (WGS) entry which is preliminary data.</text>
</comment>
<dbReference type="InterPro" id="IPR029703">
    <property type="entry name" value="POL2"/>
</dbReference>
<dbReference type="Proteomes" id="UP001159042">
    <property type="component" value="Unassembled WGS sequence"/>
</dbReference>
<keyword evidence="1" id="KW-0863">Zinc-finger</keyword>
<dbReference type="Pfam" id="PF08490">
    <property type="entry name" value="DUF1744"/>
    <property type="match status" value="1"/>
</dbReference>
<gene>
    <name evidence="3" type="ORF">NQ315_012534</name>
</gene>
<sequence>MILVSSLLGPRVLPFTQHKVIPLRISERCLEHYANSLQVLKSCIAQNIAVFVEKLLAENQEGSSEVCNVQGWYSTVCVELDIDSLAINTLLQSHHVTDIEGTSNATAFDAAGTASIEDMIAGNQTLSMYDETARCAEAFKILRTMASGWMRDISVYRNVFADFQVIHFYR</sequence>
<protein>
    <recommendedName>
        <fullName evidence="1">DNA polymerase epsilon catalytic subunit</fullName>
        <ecNumber evidence="1">2.7.7.7</ecNumber>
    </recommendedName>
</protein>
<dbReference type="GO" id="GO:0006297">
    <property type="term" value="P:nucleotide-excision repair, DNA gap filling"/>
    <property type="evidence" value="ECO:0007669"/>
    <property type="project" value="TreeGrafter"/>
</dbReference>
<keyword evidence="1" id="KW-0408">Iron</keyword>
<evidence type="ECO:0000259" key="2">
    <source>
        <dbReference type="SMART" id="SM01159"/>
    </source>
</evidence>
<dbReference type="PANTHER" id="PTHR10670:SF0">
    <property type="entry name" value="DNA POLYMERASE EPSILON CATALYTIC SUBUNIT A"/>
    <property type="match status" value="1"/>
</dbReference>
<dbReference type="GO" id="GO:0000278">
    <property type="term" value="P:mitotic cell cycle"/>
    <property type="evidence" value="ECO:0007669"/>
    <property type="project" value="TreeGrafter"/>
</dbReference>
<dbReference type="GO" id="GO:0051539">
    <property type="term" value="F:4 iron, 4 sulfur cluster binding"/>
    <property type="evidence" value="ECO:0007669"/>
    <property type="project" value="UniProtKB-KW"/>
</dbReference>
<dbReference type="PANTHER" id="PTHR10670">
    <property type="entry name" value="DNA POLYMERASE EPSILON CATALYTIC SUBUNIT A"/>
    <property type="match status" value="1"/>
</dbReference>
<dbReference type="GO" id="GO:0006272">
    <property type="term" value="P:leading strand elongation"/>
    <property type="evidence" value="ECO:0007669"/>
    <property type="project" value="TreeGrafter"/>
</dbReference>
<dbReference type="EMBL" id="JANEYG010000158">
    <property type="protein sequence ID" value="KAJ8911868.1"/>
    <property type="molecule type" value="Genomic_DNA"/>
</dbReference>
<evidence type="ECO:0000256" key="1">
    <source>
        <dbReference type="RuleBase" id="RU365029"/>
    </source>
</evidence>
<keyword evidence="1" id="KW-0239">DNA-directed DNA polymerase</keyword>
<dbReference type="InterPro" id="IPR013697">
    <property type="entry name" value="DNA_pol_e_suA_C"/>
</dbReference>
<accession>A0AAV8VCM0</accession>
<comment type="catalytic activity">
    <reaction evidence="1">
        <text>DNA(n) + a 2'-deoxyribonucleoside 5'-triphosphate = DNA(n+1) + diphosphate</text>
        <dbReference type="Rhea" id="RHEA:22508"/>
        <dbReference type="Rhea" id="RHEA-COMP:17339"/>
        <dbReference type="Rhea" id="RHEA-COMP:17340"/>
        <dbReference type="ChEBI" id="CHEBI:33019"/>
        <dbReference type="ChEBI" id="CHEBI:61560"/>
        <dbReference type="ChEBI" id="CHEBI:173112"/>
        <dbReference type="EC" id="2.7.7.7"/>
    </reaction>
</comment>
<keyword evidence="1" id="KW-0238">DNA-binding</keyword>
<dbReference type="GO" id="GO:0006287">
    <property type="term" value="P:base-excision repair, gap-filling"/>
    <property type="evidence" value="ECO:0007669"/>
    <property type="project" value="TreeGrafter"/>
</dbReference>
<keyword evidence="1" id="KW-0004">4Fe-4S</keyword>
<dbReference type="GO" id="GO:0003887">
    <property type="term" value="F:DNA-directed DNA polymerase activity"/>
    <property type="evidence" value="ECO:0007669"/>
    <property type="project" value="UniProtKB-KW"/>
</dbReference>
<keyword evidence="1" id="KW-0411">Iron-sulfur</keyword>
<keyword evidence="1" id="KW-0808">Transferase</keyword>
<dbReference type="AlphaFoldDB" id="A0AAV8VCM0"/>
<keyword evidence="1" id="KW-0862">Zinc</keyword>
<comment type="subcellular location">
    <subcellularLocation>
        <location evidence="1">Nucleus</location>
    </subcellularLocation>
</comment>
<dbReference type="GO" id="GO:0008310">
    <property type="term" value="F:single-stranded DNA 3'-5' DNA exonuclease activity"/>
    <property type="evidence" value="ECO:0007669"/>
    <property type="project" value="TreeGrafter"/>
</dbReference>
<name>A0AAV8VCM0_9CUCU</name>
<organism evidence="3 4">
    <name type="scientific">Exocentrus adspersus</name>
    <dbReference type="NCBI Taxonomy" id="1586481"/>
    <lineage>
        <taxon>Eukaryota</taxon>
        <taxon>Metazoa</taxon>
        <taxon>Ecdysozoa</taxon>
        <taxon>Arthropoda</taxon>
        <taxon>Hexapoda</taxon>
        <taxon>Insecta</taxon>
        <taxon>Pterygota</taxon>
        <taxon>Neoptera</taxon>
        <taxon>Endopterygota</taxon>
        <taxon>Coleoptera</taxon>
        <taxon>Polyphaga</taxon>
        <taxon>Cucujiformia</taxon>
        <taxon>Chrysomeloidea</taxon>
        <taxon>Cerambycidae</taxon>
        <taxon>Lamiinae</taxon>
        <taxon>Acanthocinini</taxon>
        <taxon>Exocentrus</taxon>
    </lineage>
</organism>
<keyword evidence="1" id="KW-0479">Metal-binding</keyword>
<evidence type="ECO:0000313" key="4">
    <source>
        <dbReference type="Proteomes" id="UP001159042"/>
    </source>
</evidence>
<dbReference type="SMART" id="SM01159">
    <property type="entry name" value="DUF1744"/>
    <property type="match status" value="1"/>
</dbReference>
<feature type="domain" description="DNA polymerase epsilon catalytic subunit A C-terminal" evidence="2">
    <location>
        <begin position="1"/>
        <end position="170"/>
    </location>
</feature>
<keyword evidence="4" id="KW-1185">Reference proteome</keyword>
<dbReference type="GO" id="GO:0008622">
    <property type="term" value="C:epsilon DNA polymerase complex"/>
    <property type="evidence" value="ECO:0007669"/>
    <property type="project" value="InterPro"/>
</dbReference>
<keyword evidence="1" id="KW-0235">DNA replication</keyword>